<evidence type="ECO:0000256" key="1">
    <source>
        <dbReference type="SAM" id="MobiDB-lite"/>
    </source>
</evidence>
<proteinExistence type="predicted"/>
<name>A0ABW5JE38_9BACT</name>
<evidence type="ECO:0000313" key="2">
    <source>
        <dbReference type="EMBL" id="MFD2523041.1"/>
    </source>
</evidence>
<comment type="caution">
    <text evidence="2">The sequence shown here is derived from an EMBL/GenBank/DDBJ whole genome shotgun (WGS) entry which is preliminary data.</text>
</comment>
<evidence type="ECO:0000313" key="3">
    <source>
        <dbReference type="Proteomes" id="UP001597510"/>
    </source>
</evidence>
<protein>
    <submittedName>
        <fullName evidence="2">Uncharacterized protein</fullName>
    </submittedName>
</protein>
<sequence length="91" mass="10126">MKTIELLALSPGLMYSFRFLNLFMNPGDGTSYNGGDIANEEILEDENLEDEELPAEAPTPSQDALSYVADDQKTPPEVEESNFEPNNIDEK</sequence>
<reference evidence="3" key="1">
    <citation type="journal article" date="2019" name="Int. J. Syst. Evol. Microbiol.">
        <title>The Global Catalogue of Microorganisms (GCM) 10K type strain sequencing project: providing services to taxonomists for standard genome sequencing and annotation.</title>
        <authorList>
            <consortium name="The Broad Institute Genomics Platform"/>
            <consortium name="The Broad Institute Genome Sequencing Center for Infectious Disease"/>
            <person name="Wu L."/>
            <person name="Ma J."/>
        </authorList>
    </citation>
    <scope>NUCLEOTIDE SEQUENCE [LARGE SCALE GENOMIC DNA]</scope>
    <source>
        <strain evidence="3">KCTC 52344</strain>
    </source>
</reference>
<dbReference type="EMBL" id="JBHULC010000027">
    <property type="protein sequence ID" value="MFD2523041.1"/>
    <property type="molecule type" value="Genomic_DNA"/>
</dbReference>
<organism evidence="2 3">
    <name type="scientific">Emticicia soli</name>
    <dbReference type="NCBI Taxonomy" id="2027878"/>
    <lineage>
        <taxon>Bacteria</taxon>
        <taxon>Pseudomonadati</taxon>
        <taxon>Bacteroidota</taxon>
        <taxon>Cytophagia</taxon>
        <taxon>Cytophagales</taxon>
        <taxon>Leadbetterellaceae</taxon>
        <taxon>Emticicia</taxon>
    </lineage>
</organism>
<feature type="region of interest" description="Disordered" evidence="1">
    <location>
        <begin position="47"/>
        <end position="91"/>
    </location>
</feature>
<accession>A0ABW5JE38</accession>
<dbReference type="RefSeq" id="WP_340240078.1">
    <property type="nucleotide sequence ID" value="NZ_JBBEWC010000018.1"/>
</dbReference>
<gene>
    <name evidence="2" type="ORF">ACFSR2_19245</name>
</gene>
<dbReference type="Proteomes" id="UP001597510">
    <property type="component" value="Unassembled WGS sequence"/>
</dbReference>
<keyword evidence="3" id="KW-1185">Reference proteome</keyword>